<gene>
    <name evidence="8" type="ORF">CCS41_08790</name>
</gene>
<dbReference type="SMART" id="SM00235">
    <property type="entry name" value="ZnMc"/>
    <property type="match status" value="1"/>
</dbReference>
<dbReference type="KEGG" id="fsm:CCS41_08790"/>
<dbReference type="Proteomes" id="UP000261875">
    <property type="component" value="Chromosome"/>
</dbReference>
<evidence type="ECO:0000256" key="4">
    <source>
        <dbReference type="ARBA" id="ARBA00022833"/>
    </source>
</evidence>
<sequence>MSHVHSVSKEIQDGRKWKSGSSPERGDPSDRQGELTLTFKYLTPNYQGRAHYDGDQYYTNLTTFTDQQREMTQSVLNEIADLTGLEFRMVESAQPSNLTFGNFLSPGNPIKGYAFYPNPPNPSPVWINSENLSNFKKTITHEIGHALGLKHTNSLANPNSVMSYDFSVDELQLADIVALRALYGHDTDPRAAERIQKRLQARDQQNQQRQEEEQKRLEVQRTEEIKREQRAQEVRKARELEWREHHRKLREQQDLAMEIRRQASHKREELVKKKAQTDEEERAQRRARAIAEVEAQNRKQALENARIEREHNERWAEELKRREREKQEYEEKLASIKQQQEQRRQQHEEQSARREATLQRERQSEGLRREEIAQQEAQAYNERVQRRSQERAEREEKDRRLEHRKQVEEQARVEREDNERWAEELKRREWEKQEYEKELARIKEQNEQIRQQHEERSARREETWQRARLGDEVREVQSEKRRIRVVNRQDEVQEVQPEKRRIRVMNQARVKPENYQKKFTLLGIEDAEFSSISIDETRGVIRVDVIAATAHDYFSNQTYASIQVKDKEGRIVFYKEIKGTDAELSRVDTHFREGYQLEIYHAEAETRLASSSDMKGISVSTSKTNNFTMTATGLERILSSHQFTFLDRSNWKFASLSVDATKEIMNIDVSKPLLDDYFRDHLYASIQIKNTQGEVIFNKEIKGIDREVSRAEIPFAQGYQLEIYHAEAENRLKIFSDNNVIGVNSRTSTFIMTSTGLEKQTFSLQPEQHNTTAKMAQVMSTFPSSRSHAVSVQPGNTAYEKYNQRIIARASRLS</sequence>
<dbReference type="GO" id="GO:0006508">
    <property type="term" value="P:proteolysis"/>
    <property type="evidence" value="ECO:0007669"/>
    <property type="project" value="UniProtKB-KW"/>
</dbReference>
<dbReference type="InterPro" id="IPR006026">
    <property type="entry name" value="Peptidase_Metallo"/>
</dbReference>
<dbReference type="Pfam" id="PF00413">
    <property type="entry name" value="Peptidase_M10"/>
    <property type="match status" value="1"/>
</dbReference>
<evidence type="ECO:0000256" key="5">
    <source>
        <dbReference type="ARBA" id="ARBA00023049"/>
    </source>
</evidence>
<feature type="region of interest" description="Disordered" evidence="6">
    <location>
        <begin position="199"/>
        <end position="220"/>
    </location>
</feature>
<dbReference type="Gene3D" id="3.40.390.10">
    <property type="entry name" value="Collagenase (Catalytic Domain)"/>
    <property type="match status" value="1"/>
</dbReference>
<dbReference type="AlphaFoldDB" id="A0A2U8I5V4"/>
<dbReference type="RefSeq" id="WP_072550937.1">
    <property type="nucleotide sequence ID" value="NZ_CP021659.1"/>
</dbReference>
<feature type="domain" description="Peptidase metallopeptidase" evidence="7">
    <location>
        <begin position="40"/>
        <end position="185"/>
    </location>
</feature>
<evidence type="ECO:0000256" key="6">
    <source>
        <dbReference type="SAM" id="MobiDB-lite"/>
    </source>
</evidence>
<dbReference type="GO" id="GO:0030198">
    <property type="term" value="P:extracellular matrix organization"/>
    <property type="evidence" value="ECO:0007669"/>
    <property type="project" value="TreeGrafter"/>
</dbReference>
<keyword evidence="2" id="KW-0479">Metal-binding</keyword>
<dbReference type="EMBL" id="CP021659">
    <property type="protein sequence ID" value="AWK14546.1"/>
    <property type="molecule type" value="Genomic_DNA"/>
</dbReference>
<feature type="region of interest" description="Disordered" evidence="6">
    <location>
        <begin position="1"/>
        <end position="34"/>
    </location>
</feature>
<evidence type="ECO:0000256" key="2">
    <source>
        <dbReference type="ARBA" id="ARBA00022723"/>
    </source>
</evidence>
<feature type="compositionally biased region" description="Basic and acidic residues" evidence="6">
    <location>
        <begin position="383"/>
        <end position="413"/>
    </location>
</feature>
<reference evidence="8 9" key="1">
    <citation type="submission" date="2017-05" db="EMBL/GenBank/DDBJ databases">
        <title>Genome sequence of Candidatus Fukatsuia symbiotica and Candidatus Hamiltonella defensa from Acyrthosiphon pisum strain 5D.</title>
        <authorList>
            <person name="Patel V.A."/>
            <person name="Chevignon G."/>
            <person name="Russell J.A."/>
            <person name="Oliver K.M."/>
        </authorList>
    </citation>
    <scope>NUCLEOTIDE SEQUENCE [LARGE SCALE GENOMIC DNA]</scope>
    <source>
        <strain evidence="8 9">5D</strain>
    </source>
</reference>
<dbReference type="Pfam" id="PF03272">
    <property type="entry name" value="Mucin_bdg"/>
    <property type="match status" value="2"/>
</dbReference>
<keyword evidence="9" id="KW-1185">Reference proteome</keyword>
<dbReference type="OrthoDB" id="733404at2"/>
<feature type="compositionally biased region" description="Basic and acidic residues" evidence="6">
    <location>
        <begin position="264"/>
        <end position="277"/>
    </location>
</feature>
<dbReference type="InterPro" id="IPR004954">
    <property type="entry name" value="Mucin-bd"/>
</dbReference>
<keyword evidence="4" id="KW-0862">Zinc</keyword>
<dbReference type="STRING" id="1878942.GCA_900128755_01525"/>
<dbReference type="GO" id="GO:0008270">
    <property type="term" value="F:zinc ion binding"/>
    <property type="evidence" value="ECO:0007669"/>
    <property type="project" value="InterPro"/>
</dbReference>
<evidence type="ECO:0000256" key="1">
    <source>
        <dbReference type="ARBA" id="ARBA00022670"/>
    </source>
</evidence>
<dbReference type="InterPro" id="IPR024079">
    <property type="entry name" value="MetalloPept_cat_dom_sf"/>
</dbReference>
<protein>
    <recommendedName>
        <fullName evidence="7">Peptidase metallopeptidase domain-containing protein</fullName>
    </recommendedName>
</protein>
<dbReference type="GO" id="GO:0030574">
    <property type="term" value="P:collagen catabolic process"/>
    <property type="evidence" value="ECO:0007669"/>
    <property type="project" value="TreeGrafter"/>
</dbReference>
<dbReference type="GO" id="GO:0004222">
    <property type="term" value="F:metalloendopeptidase activity"/>
    <property type="evidence" value="ECO:0007669"/>
    <property type="project" value="InterPro"/>
</dbReference>
<dbReference type="PANTHER" id="PTHR10201:SF323">
    <property type="entry name" value="MATRIX METALLOPROTEINASE-21"/>
    <property type="match status" value="1"/>
</dbReference>
<dbReference type="GO" id="GO:0031012">
    <property type="term" value="C:extracellular matrix"/>
    <property type="evidence" value="ECO:0007669"/>
    <property type="project" value="InterPro"/>
</dbReference>
<feature type="compositionally biased region" description="Basic and acidic residues" evidence="6">
    <location>
        <begin position="7"/>
        <end position="16"/>
    </location>
</feature>
<evidence type="ECO:0000313" key="8">
    <source>
        <dbReference type="EMBL" id="AWK14546.1"/>
    </source>
</evidence>
<accession>A0A2U8I5V4</accession>
<dbReference type="SUPFAM" id="SSF55486">
    <property type="entry name" value="Metalloproteases ('zincins'), catalytic domain"/>
    <property type="match status" value="1"/>
</dbReference>
<dbReference type="InterPro" id="IPR001818">
    <property type="entry name" value="Pept_M10_metallopeptidase"/>
</dbReference>
<evidence type="ECO:0000259" key="7">
    <source>
        <dbReference type="SMART" id="SM00235"/>
    </source>
</evidence>
<evidence type="ECO:0000256" key="3">
    <source>
        <dbReference type="ARBA" id="ARBA00022801"/>
    </source>
</evidence>
<name>A0A2U8I5V4_9GAMM</name>
<feature type="compositionally biased region" description="Basic and acidic residues" evidence="6">
    <location>
        <begin position="24"/>
        <end position="33"/>
    </location>
</feature>
<keyword evidence="5" id="KW-0482">Metalloprotease</keyword>
<dbReference type="CDD" id="cd04277">
    <property type="entry name" value="ZnMc_serralysin_like"/>
    <property type="match status" value="1"/>
</dbReference>
<feature type="region of interest" description="Disordered" evidence="6">
    <location>
        <begin position="264"/>
        <end position="288"/>
    </location>
</feature>
<organism evidence="8 9">
    <name type="scientific">Candidatus Fukatsuia symbiotica</name>
    <dbReference type="NCBI Taxonomy" id="1878942"/>
    <lineage>
        <taxon>Bacteria</taxon>
        <taxon>Pseudomonadati</taxon>
        <taxon>Pseudomonadota</taxon>
        <taxon>Gammaproteobacteria</taxon>
        <taxon>Enterobacterales</taxon>
        <taxon>Yersiniaceae</taxon>
        <taxon>Candidatus Fukatsuia</taxon>
    </lineage>
</organism>
<feature type="region of interest" description="Disordered" evidence="6">
    <location>
        <begin position="326"/>
        <end position="413"/>
    </location>
</feature>
<keyword evidence="3" id="KW-0378">Hydrolase</keyword>
<proteinExistence type="predicted"/>
<evidence type="ECO:0000313" key="9">
    <source>
        <dbReference type="Proteomes" id="UP000261875"/>
    </source>
</evidence>
<dbReference type="InterPro" id="IPR034033">
    <property type="entry name" value="Serralysin-like"/>
</dbReference>
<feature type="compositionally biased region" description="Basic and acidic residues" evidence="6">
    <location>
        <begin position="209"/>
        <end position="220"/>
    </location>
</feature>
<dbReference type="PANTHER" id="PTHR10201">
    <property type="entry name" value="MATRIX METALLOPROTEINASE"/>
    <property type="match status" value="1"/>
</dbReference>
<keyword evidence="1" id="KW-0645">Protease</keyword>
<feature type="compositionally biased region" description="Basic and acidic residues" evidence="6">
    <location>
        <begin position="326"/>
        <end position="372"/>
    </location>
</feature>